<name>A0A8X6GQM5_TRICU</name>
<evidence type="ECO:0000256" key="1">
    <source>
        <dbReference type="SAM" id="MobiDB-lite"/>
    </source>
</evidence>
<protein>
    <submittedName>
        <fullName evidence="2">Uncharacterized protein</fullName>
    </submittedName>
</protein>
<reference evidence="2" key="1">
    <citation type="submission" date="2020-07" db="EMBL/GenBank/DDBJ databases">
        <title>Multicomponent nature underlies the extraordinary mechanical properties of spider dragline silk.</title>
        <authorList>
            <person name="Kono N."/>
            <person name="Nakamura H."/>
            <person name="Mori M."/>
            <person name="Yoshida Y."/>
            <person name="Ohtoshi R."/>
            <person name="Malay A.D."/>
            <person name="Moran D.A.P."/>
            <person name="Tomita M."/>
            <person name="Numata K."/>
            <person name="Arakawa K."/>
        </authorList>
    </citation>
    <scope>NUCLEOTIDE SEQUENCE</scope>
</reference>
<evidence type="ECO:0000313" key="3">
    <source>
        <dbReference type="Proteomes" id="UP000887116"/>
    </source>
</evidence>
<gene>
    <name evidence="2" type="ORF">TNCT_318971</name>
</gene>
<feature type="compositionally biased region" description="Polar residues" evidence="1">
    <location>
        <begin position="21"/>
        <end position="35"/>
    </location>
</feature>
<dbReference type="EMBL" id="BMAO01036232">
    <property type="protein sequence ID" value="GFR09088.1"/>
    <property type="molecule type" value="Genomic_DNA"/>
</dbReference>
<organism evidence="2 3">
    <name type="scientific">Trichonephila clavata</name>
    <name type="common">Joro spider</name>
    <name type="synonym">Nephila clavata</name>
    <dbReference type="NCBI Taxonomy" id="2740835"/>
    <lineage>
        <taxon>Eukaryota</taxon>
        <taxon>Metazoa</taxon>
        <taxon>Ecdysozoa</taxon>
        <taxon>Arthropoda</taxon>
        <taxon>Chelicerata</taxon>
        <taxon>Arachnida</taxon>
        <taxon>Araneae</taxon>
        <taxon>Araneomorphae</taxon>
        <taxon>Entelegynae</taxon>
        <taxon>Araneoidea</taxon>
        <taxon>Nephilidae</taxon>
        <taxon>Trichonephila</taxon>
    </lineage>
</organism>
<keyword evidence="3" id="KW-1185">Reference proteome</keyword>
<evidence type="ECO:0000313" key="2">
    <source>
        <dbReference type="EMBL" id="GFR09088.1"/>
    </source>
</evidence>
<proteinExistence type="predicted"/>
<comment type="caution">
    <text evidence="2">The sequence shown here is derived from an EMBL/GenBank/DDBJ whole genome shotgun (WGS) entry which is preliminary data.</text>
</comment>
<dbReference type="AlphaFoldDB" id="A0A8X6GQM5"/>
<accession>A0A8X6GQM5</accession>
<feature type="region of interest" description="Disordered" evidence="1">
    <location>
        <begin position="19"/>
        <end position="39"/>
    </location>
</feature>
<sequence length="175" mass="20318">MSLHIKLKYFLEIPKRRTGSFAESQEPSKPTTIATRKTGWPVARSDSRMGWLGEGRQPRWFCPDQEGRRRPRYKSLKLIPQTPDHDLCRRRGDIYWIRQFMNMQHDRIGSLQDSRLQTDLLTQPLSGMASTRPDGRIVVGLATEPARGEPVEELGKREQIWLARDLLRTILTRPA</sequence>
<dbReference type="Proteomes" id="UP000887116">
    <property type="component" value="Unassembled WGS sequence"/>
</dbReference>